<dbReference type="Gene3D" id="3.20.20.70">
    <property type="entry name" value="Aldolase class I"/>
    <property type="match status" value="1"/>
</dbReference>
<evidence type="ECO:0000313" key="7">
    <source>
        <dbReference type="Proteomes" id="UP000326380"/>
    </source>
</evidence>
<proteinExistence type="inferred from homology"/>
<sequence>MVRFTAAHALEQARRTPLIPVFYHAAEPYARKVLAACYAGGVRLFEFTNRGPDAFDIFADLQQFVEAEYPDLLLGAGTIFTAAEAERFIAAGADFIVQPVMRAEVAAVCQRHNLAWLPGAQTLNEVYDALHLGATLVKLFPGSYLGPEYLRILRGPLPLAPIMVTGGIQPTPAVLTEWASAGATCVGIDSRLLATDEPTALTAQVAELLRIVQQKPA</sequence>
<evidence type="ECO:0000256" key="5">
    <source>
        <dbReference type="ARBA" id="ARBA00023277"/>
    </source>
</evidence>
<evidence type="ECO:0000313" key="6">
    <source>
        <dbReference type="EMBL" id="KAA9325357.1"/>
    </source>
</evidence>
<evidence type="ECO:0000256" key="2">
    <source>
        <dbReference type="ARBA" id="ARBA00006906"/>
    </source>
</evidence>
<evidence type="ECO:0000256" key="3">
    <source>
        <dbReference type="ARBA" id="ARBA00011233"/>
    </source>
</evidence>
<dbReference type="Proteomes" id="UP000326380">
    <property type="component" value="Unassembled WGS sequence"/>
</dbReference>
<comment type="subunit">
    <text evidence="3">Homotrimer.</text>
</comment>
<name>A0A7L5A1Q3_9BACT</name>
<keyword evidence="5" id="KW-0119">Carbohydrate metabolism</keyword>
<accession>A0A7L5A1Q3</accession>
<dbReference type="RefSeq" id="WP_151080840.1">
    <property type="nucleotide sequence ID" value="NZ_CP047647.1"/>
</dbReference>
<evidence type="ECO:0000256" key="4">
    <source>
        <dbReference type="ARBA" id="ARBA00023239"/>
    </source>
</evidence>
<evidence type="ECO:0000256" key="1">
    <source>
        <dbReference type="ARBA" id="ARBA00004761"/>
    </source>
</evidence>
<dbReference type="PANTHER" id="PTHR30246">
    <property type="entry name" value="2-KETO-3-DEOXY-6-PHOSPHOGLUCONATE ALDOLASE"/>
    <property type="match status" value="1"/>
</dbReference>
<dbReference type="InterPro" id="IPR013785">
    <property type="entry name" value="Aldolase_TIM"/>
</dbReference>
<dbReference type="EMBL" id="VTWU01000010">
    <property type="protein sequence ID" value="KAA9325357.1"/>
    <property type="molecule type" value="Genomic_DNA"/>
</dbReference>
<organism evidence="6 7">
    <name type="scientific">Hymenobacter busanensis</name>
    <dbReference type="NCBI Taxonomy" id="2607656"/>
    <lineage>
        <taxon>Bacteria</taxon>
        <taxon>Pseudomonadati</taxon>
        <taxon>Bacteroidota</taxon>
        <taxon>Cytophagia</taxon>
        <taxon>Cytophagales</taxon>
        <taxon>Hymenobacteraceae</taxon>
        <taxon>Hymenobacter</taxon>
    </lineage>
</organism>
<dbReference type="InterPro" id="IPR000887">
    <property type="entry name" value="Aldlse_KDPG_KHG"/>
</dbReference>
<dbReference type="Pfam" id="PF01081">
    <property type="entry name" value="Aldolase"/>
    <property type="match status" value="1"/>
</dbReference>
<comment type="similarity">
    <text evidence="2">Belongs to the KHG/KDPG aldolase family.</text>
</comment>
<dbReference type="GO" id="GO:0016829">
    <property type="term" value="F:lyase activity"/>
    <property type="evidence" value="ECO:0007669"/>
    <property type="project" value="UniProtKB-KW"/>
</dbReference>
<keyword evidence="7" id="KW-1185">Reference proteome</keyword>
<dbReference type="CDD" id="cd00452">
    <property type="entry name" value="KDPG_aldolase"/>
    <property type="match status" value="1"/>
</dbReference>
<reference evidence="6 7" key="1">
    <citation type="submission" date="2019-09" db="EMBL/GenBank/DDBJ databases">
        <title>Genome sequence of Hymenobacter sp. M3.</title>
        <authorList>
            <person name="Srinivasan S."/>
        </authorList>
    </citation>
    <scope>NUCLEOTIDE SEQUENCE [LARGE SCALE GENOMIC DNA]</scope>
    <source>
        <strain evidence="6 7">M3</strain>
    </source>
</reference>
<comment type="caution">
    <text evidence="6">The sequence shown here is derived from an EMBL/GenBank/DDBJ whole genome shotgun (WGS) entry which is preliminary data.</text>
</comment>
<gene>
    <name evidence="6" type="ORF">F0P96_20365</name>
</gene>
<dbReference type="SUPFAM" id="SSF51569">
    <property type="entry name" value="Aldolase"/>
    <property type="match status" value="1"/>
</dbReference>
<dbReference type="AlphaFoldDB" id="A0A7L5A1Q3"/>
<dbReference type="PANTHER" id="PTHR30246:SF1">
    <property type="entry name" value="2-DEHYDRO-3-DEOXY-6-PHOSPHOGALACTONATE ALDOLASE-RELATED"/>
    <property type="match status" value="1"/>
</dbReference>
<protein>
    <submittedName>
        <fullName evidence="6">Bifunctional 4-hydroxy-2-oxoglutarate aldolase/2-dehydro-3-deoxy-phosphogluconate aldolase</fullName>
    </submittedName>
</protein>
<keyword evidence="4" id="KW-0456">Lyase</keyword>
<comment type="pathway">
    <text evidence="1">Carbohydrate acid metabolism.</text>
</comment>